<evidence type="ECO:0000256" key="11">
    <source>
        <dbReference type="ARBA" id="ARBA00022989"/>
    </source>
</evidence>
<keyword evidence="11" id="KW-1133">Transmembrane helix</keyword>
<dbReference type="InterPro" id="IPR013656">
    <property type="entry name" value="PAS_4"/>
</dbReference>
<evidence type="ECO:0000256" key="5">
    <source>
        <dbReference type="ARBA" id="ARBA00022553"/>
    </source>
</evidence>
<keyword evidence="5 15" id="KW-0597">Phosphoprotein</keyword>
<evidence type="ECO:0000256" key="10">
    <source>
        <dbReference type="ARBA" id="ARBA00022840"/>
    </source>
</evidence>
<dbReference type="InterPro" id="IPR011006">
    <property type="entry name" value="CheY-like_superfamily"/>
</dbReference>
<dbReference type="PROSITE" id="PS50110">
    <property type="entry name" value="RESPONSE_REGULATORY"/>
    <property type="match status" value="1"/>
</dbReference>
<reference evidence="21" key="1">
    <citation type="submission" date="2011-11" db="EMBL/GenBank/DDBJ databases">
        <title>Improved High-Quality Draft sequence of Desulfovibrio sp. U5L.</title>
        <authorList>
            <consortium name="US DOE Joint Genome Institute"/>
            <person name="Lucas S."/>
            <person name="Han J."/>
            <person name="Lapidus A."/>
            <person name="Cheng J.-F."/>
            <person name="Goodwin L."/>
            <person name="Pitluck S."/>
            <person name="Peters L."/>
            <person name="Ovchinnikova G."/>
            <person name="Held B."/>
            <person name="Detter J.C."/>
            <person name="Han C."/>
            <person name="Tapia R."/>
            <person name="Land M."/>
            <person name="Hauser L."/>
            <person name="Kyrpides N."/>
            <person name="Ivanova N."/>
            <person name="Pagani I."/>
            <person name="Gabster J."/>
            <person name="Walker C."/>
            <person name="Stolyar S."/>
            <person name="Stahl D."/>
            <person name="Arkin A."/>
            <person name="Dehal P."/>
            <person name="Hazen T."/>
            <person name="Woyke T."/>
        </authorList>
    </citation>
    <scope>NUCLEOTIDE SEQUENCE [LARGE SCALE GENOMIC DNA]</scope>
    <source>
        <strain evidence="21">U5L</strain>
    </source>
</reference>
<dbReference type="PANTHER" id="PTHR45339:SF1">
    <property type="entry name" value="HYBRID SIGNAL TRANSDUCTION HISTIDINE KINASE J"/>
    <property type="match status" value="1"/>
</dbReference>
<keyword evidence="10" id="KW-0067">ATP-binding</keyword>
<keyword evidence="6" id="KW-0808">Transferase</keyword>
<dbReference type="Pfam" id="PF00512">
    <property type="entry name" value="HisKA"/>
    <property type="match status" value="1"/>
</dbReference>
<dbReference type="GO" id="GO:0000155">
    <property type="term" value="F:phosphorelay sensor kinase activity"/>
    <property type="evidence" value="ECO:0007669"/>
    <property type="project" value="InterPro"/>
</dbReference>
<dbReference type="SUPFAM" id="SSF158472">
    <property type="entry name" value="HAMP domain-like"/>
    <property type="match status" value="1"/>
</dbReference>
<dbReference type="Gene3D" id="1.20.120.160">
    <property type="entry name" value="HPT domain"/>
    <property type="match status" value="1"/>
</dbReference>
<organism evidence="21">
    <name type="scientific">Desulfovibrio sp. U5L</name>
    <dbReference type="NCBI Taxonomy" id="596152"/>
    <lineage>
        <taxon>Bacteria</taxon>
        <taxon>Pseudomonadati</taxon>
        <taxon>Thermodesulfobacteriota</taxon>
        <taxon>Desulfovibrionia</taxon>
        <taxon>Desulfovibrionales</taxon>
        <taxon>Desulfovibrionaceae</taxon>
        <taxon>Desulfovibrio</taxon>
    </lineage>
</organism>
<feature type="domain" description="Response regulatory" evidence="18">
    <location>
        <begin position="830"/>
        <end position="949"/>
    </location>
</feature>
<dbReference type="PROSITE" id="PS50109">
    <property type="entry name" value="HIS_KIN"/>
    <property type="match status" value="1"/>
</dbReference>
<evidence type="ECO:0000259" key="20">
    <source>
        <dbReference type="PROSITE" id="PS50894"/>
    </source>
</evidence>
<dbReference type="SMART" id="SM00073">
    <property type="entry name" value="HPT"/>
    <property type="match status" value="1"/>
</dbReference>
<dbReference type="SMART" id="SM00448">
    <property type="entry name" value="REC"/>
    <property type="match status" value="1"/>
</dbReference>
<evidence type="ECO:0000256" key="14">
    <source>
        <dbReference type="PROSITE-ProRule" id="PRU00110"/>
    </source>
</evidence>
<dbReference type="PRINTS" id="PR00344">
    <property type="entry name" value="BCTRLSENSOR"/>
</dbReference>
<dbReference type="SUPFAM" id="SSF47226">
    <property type="entry name" value="Histidine-containing phosphotransfer domain, HPT domain"/>
    <property type="match status" value="1"/>
</dbReference>
<dbReference type="eggNOG" id="COG5002">
    <property type="taxonomic scope" value="Bacteria"/>
</dbReference>
<dbReference type="InterPro" id="IPR001789">
    <property type="entry name" value="Sig_transdc_resp-reg_receiver"/>
</dbReference>
<dbReference type="InterPro" id="IPR004358">
    <property type="entry name" value="Sig_transdc_His_kin-like_C"/>
</dbReference>
<keyword evidence="8" id="KW-0547">Nucleotide-binding</keyword>
<keyword evidence="9 21" id="KW-0418">Kinase</keyword>
<dbReference type="Gene3D" id="3.30.565.10">
    <property type="entry name" value="Histidine kinase-like ATPase, C-terminal domain"/>
    <property type="match status" value="1"/>
</dbReference>
<evidence type="ECO:0000256" key="8">
    <source>
        <dbReference type="ARBA" id="ARBA00022741"/>
    </source>
</evidence>
<feature type="domain" description="HPt" evidence="20">
    <location>
        <begin position="975"/>
        <end position="1068"/>
    </location>
</feature>
<comment type="subcellular location">
    <subcellularLocation>
        <location evidence="2">Cell membrane</location>
        <topology evidence="2">Multi-pass membrane protein</topology>
    </subcellularLocation>
</comment>
<dbReference type="SMART" id="SM00387">
    <property type="entry name" value="HATPase_c"/>
    <property type="match status" value="1"/>
</dbReference>
<gene>
    <name evidence="21" type="ORF">DesU5LDRAFT_1017</name>
</gene>
<dbReference type="Gene3D" id="3.40.50.2300">
    <property type="match status" value="1"/>
</dbReference>
<dbReference type="SMART" id="SM00304">
    <property type="entry name" value="HAMP"/>
    <property type="match status" value="1"/>
</dbReference>
<evidence type="ECO:0000256" key="7">
    <source>
        <dbReference type="ARBA" id="ARBA00022692"/>
    </source>
</evidence>
<dbReference type="CDD" id="cd12913">
    <property type="entry name" value="PDC1_MCP_like"/>
    <property type="match status" value="1"/>
</dbReference>
<dbReference type="SMART" id="SM00388">
    <property type="entry name" value="HisKA"/>
    <property type="match status" value="1"/>
</dbReference>
<feature type="domain" description="HAMP" evidence="19">
    <location>
        <begin position="346"/>
        <end position="398"/>
    </location>
</feature>
<dbReference type="Pfam" id="PF01627">
    <property type="entry name" value="Hpt"/>
    <property type="match status" value="1"/>
</dbReference>
<dbReference type="SUPFAM" id="SSF55785">
    <property type="entry name" value="PYP-like sensor domain (PAS domain)"/>
    <property type="match status" value="1"/>
</dbReference>
<dbReference type="CDD" id="cd17546">
    <property type="entry name" value="REC_hyHK_CKI1_RcsC-like"/>
    <property type="match status" value="1"/>
</dbReference>
<dbReference type="SUPFAM" id="SSF55874">
    <property type="entry name" value="ATPase domain of HSP90 chaperone/DNA topoisomerase II/histidine kinase"/>
    <property type="match status" value="1"/>
</dbReference>
<evidence type="ECO:0000256" key="15">
    <source>
        <dbReference type="PROSITE-ProRule" id="PRU00169"/>
    </source>
</evidence>
<keyword evidence="16" id="KW-0175">Coiled coil</keyword>
<keyword evidence="4" id="KW-1003">Cell membrane</keyword>
<accession>I2PYW2</accession>
<dbReference type="GO" id="GO:0005524">
    <property type="term" value="F:ATP binding"/>
    <property type="evidence" value="ECO:0007669"/>
    <property type="project" value="UniProtKB-KW"/>
</dbReference>
<evidence type="ECO:0000256" key="4">
    <source>
        <dbReference type="ARBA" id="ARBA00022475"/>
    </source>
</evidence>
<comment type="catalytic activity">
    <reaction evidence="1">
        <text>ATP + protein L-histidine = ADP + protein N-phospho-L-histidine.</text>
        <dbReference type="EC" id="2.7.13.3"/>
    </reaction>
</comment>
<evidence type="ECO:0000256" key="16">
    <source>
        <dbReference type="SAM" id="Coils"/>
    </source>
</evidence>
<dbReference type="Pfam" id="PF02518">
    <property type="entry name" value="HATPase_c"/>
    <property type="match status" value="1"/>
</dbReference>
<dbReference type="CDD" id="cd00082">
    <property type="entry name" value="HisKA"/>
    <property type="match status" value="1"/>
</dbReference>
<dbReference type="FunFam" id="3.30.565.10:FF:000010">
    <property type="entry name" value="Sensor histidine kinase RcsC"/>
    <property type="match status" value="1"/>
</dbReference>
<evidence type="ECO:0000256" key="9">
    <source>
        <dbReference type="ARBA" id="ARBA00022777"/>
    </source>
</evidence>
<dbReference type="SMART" id="SM00091">
    <property type="entry name" value="PAS"/>
    <property type="match status" value="1"/>
</dbReference>
<dbReference type="PROSITE" id="PS50885">
    <property type="entry name" value="HAMP"/>
    <property type="match status" value="1"/>
</dbReference>
<proteinExistence type="predicted"/>
<dbReference type="SUPFAM" id="SSF52172">
    <property type="entry name" value="CheY-like"/>
    <property type="match status" value="1"/>
</dbReference>
<feature type="modified residue" description="4-aspartylphosphate" evidence="15">
    <location>
        <position position="879"/>
    </location>
</feature>
<dbReference type="PANTHER" id="PTHR45339">
    <property type="entry name" value="HYBRID SIGNAL TRANSDUCTION HISTIDINE KINASE J"/>
    <property type="match status" value="1"/>
</dbReference>
<dbReference type="InterPro" id="IPR000014">
    <property type="entry name" value="PAS"/>
</dbReference>
<feature type="domain" description="Histidine kinase" evidence="17">
    <location>
        <begin position="571"/>
        <end position="803"/>
    </location>
</feature>
<dbReference type="Pfam" id="PF00672">
    <property type="entry name" value="HAMP"/>
    <property type="match status" value="1"/>
</dbReference>
<dbReference type="InterPro" id="IPR003660">
    <property type="entry name" value="HAMP_dom"/>
</dbReference>
<keyword evidence="13" id="KW-0472">Membrane</keyword>
<evidence type="ECO:0000256" key="12">
    <source>
        <dbReference type="ARBA" id="ARBA00023012"/>
    </source>
</evidence>
<protein>
    <recommendedName>
        <fullName evidence="3">histidine kinase</fullName>
        <ecNumber evidence="3">2.7.13.3</ecNumber>
    </recommendedName>
</protein>
<dbReference type="InterPro" id="IPR005467">
    <property type="entry name" value="His_kinase_dom"/>
</dbReference>
<name>I2PYW2_9BACT</name>
<evidence type="ECO:0000256" key="3">
    <source>
        <dbReference type="ARBA" id="ARBA00012438"/>
    </source>
</evidence>
<dbReference type="HOGENOM" id="CLU_000445_114_10_7"/>
<dbReference type="InterPro" id="IPR036641">
    <property type="entry name" value="HPT_dom_sf"/>
</dbReference>
<evidence type="ECO:0000256" key="6">
    <source>
        <dbReference type="ARBA" id="ARBA00022679"/>
    </source>
</evidence>
<evidence type="ECO:0000256" key="2">
    <source>
        <dbReference type="ARBA" id="ARBA00004651"/>
    </source>
</evidence>
<dbReference type="Gene3D" id="1.10.287.130">
    <property type="match status" value="1"/>
</dbReference>
<dbReference type="CDD" id="cd16922">
    <property type="entry name" value="HATPase_EvgS-ArcB-TorS-like"/>
    <property type="match status" value="1"/>
</dbReference>
<dbReference type="InterPro" id="IPR003661">
    <property type="entry name" value="HisK_dim/P_dom"/>
</dbReference>
<dbReference type="Gene3D" id="6.10.340.10">
    <property type="match status" value="1"/>
</dbReference>
<dbReference type="Gene3D" id="3.30.450.20">
    <property type="entry name" value="PAS domain"/>
    <property type="match status" value="3"/>
</dbReference>
<dbReference type="InterPro" id="IPR008207">
    <property type="entry name" value="Sig_transdc_His_kin_Hpt_dom"/>
</dbReference>
<evidence type="ECO:0000259" key="18">
    <source>
        <dbReference type="PROSITE" id="PS50110"/>
    </source>
</evidence>
<dbReference type="InterPro" id="IPR036097">
    <property type="entry name" value="HisK_dim/P_sf"/>
</dbReference>
<dbReference type="PROSITE" id="PS50894">
    <property type="entry name" value="HPT"/>
    <property type="match status" value="1"/>
</dbReference>
<evidence type="ECO:0000259" key="19">
    <source>
        <dbReference type="PROSITE" id="PS50885"/>
    </source>
</evidence>
<dbReference type="CDD" id="cd06225">
    <property type="entry name" value="HAMP"/>
    <property type="match status" value="1"/>
</dbReference>
<keyword evidence="7" id="KW-0812">Transmembrane</keyword>
<feature type="coiled-coil region" evidence="16">
    <location>
        <begin position="541"/>
        <end position="571"/>
    </location>
</feature>
<dbReference type="SUPFAM" id="SSF47384">
    <property type="entry name" value="Homodimeric domain of signal transducing histidine kinase"/>
    <property type="match status" value="1"/>
</dbReference>
<dbReference type="Pfam" id="PF08448">
    <property type="entry name" value="PAS_4"/>
    <property type="match status" value="1"/>
</dbReference>
<dbReference type="InterPro" id="IPR033479">
    <property type="entry name" value="dCache_1"/>
</dbReference>
<keyword evidence="12" id="KW-0902">Two-component regulatory system</keyword>
<dbReference type="EC" id="2.7.13.3" evidence="3"/>
<dbReference type="AlphaFoldDB" id="I2PYW2"/>
<evidence type="ECO:0000256" key="1">
    <source>
        <dbReference type="ARBA" id="ARBA00000085"/>
    </source>
</evidence>
<sequence>MLASAGLVGWLGLTGGREAVLDVAGQLRAEVLFRVRQTLAAYLAVPPEVNALNAQALGRGLLLPEDPRNAARFFATVVEANPSIAYSFYGDASGEFHGARRLAAGEVQIVRAGRETGGDSFNFAVTPDGDAGDLRQVYKNFDPRSRPWYKAGAAAHGPAWTPVYRHFALGVPTVTACLPAYAPDGTLRGVFGVDYPLTRIHDFLRTIKVGKSGEVYLLERSGALLAASSAGLEKIMAVGPDGSFALPPATASGLPRLEAAVAHLAGRPGGLAGIEGEVLAQVKDGGGDLYVLAEPFSDGHGLDWLMVAVAPASDFMGRIDAGARQTVAVGLLGLAAAAAAGIFVSRRISRPVERLAEAADAISLGRWDLPVPAPHGRELRRLAEAFARMTGQLRQALADLTEQHAVIAGQNRTLEARVAARTAELTHMHRRLRAIFDAIPGYVHVVDRDLKVVDAGDKLLRAMNLSREAVLGRPCHEVFRGLDAACDCCHLAGDAAEAGVCARPSTPEEEALLGMPFLAYSAPIADEDGRVWGHIECLMDVSRLREAERKLAAAKEEAEEANRAKSDFLAKMSHDIRTPLNSIIGLTDITLQSRVPADVRDNLAHVLEAARGLLELVGDLLDFSRAEAKGLTLKEEDFSLARLLAVVVRSFTAQARFKGLGLRLRQDRACPRVVRGDPARLRQVLANLVGNALKFTDHGQVALRVEPAARPASLGPAGPGADGAAVWLRFTVADTGLGIAAEAQASIFEPFRQASGDITARFGGSGLGLAICRQMVDLMGGVIEVASTPGQGSVFAFAVPLAAGDPAKASAIAPPVRSLDVLRQDQRPMHLLLAEDNPMNVKLAKALLSRLGHRLTVAGSGREAIARLAAESFDAVLMDVEMPEMDGIEATRRIRAGEAGADRSGTPIVAMTAHALSTFMERCRQAGVDAFVAKPVDFGQLADVLRAIACRDGSAPPPRPDPVRRAEAIARLDGDAGLYGELCRIFCDETPLYRERLASALAAKDMAALGQAAHSIKNSCGAIGAGGCRALADELAGLAEAGDLAGLRPVVETLDRELARVAASLAGANARA</sequence>
<evidence type="ECO:0000313" key="21">
    <source>
        <dbReference type="EMBL" id="EIG52718.1"/>
    </source>
</evidence>
<dbReference type="InterPro" id="IPR036890">
    <property type="entry name" value="HATPase_C_sf"/>
</dbReference>
<dbReference type="InterPro" id="IPR003594">
    <property type="entry name" value="HATPase_dom"/>
</dbReference>
<dbReference type="Pfam" id="PF00072">
    <property type="entry name" value="Response_reg"/>
    <property type="match status" value="1"/>
</dbReference>
<dbReference type="GO" id="GO:0005886">
    <property type="term" value="C:plasma membrane"/>
    <property type="evidence" value="ECO:0007669"/>
    <property type="project" value="UniProtKB-SubCell"/>
</dbReference>
<dbReference type="InterPro" id="IPR035965">
    <property type="entry name" value="PAS-like_dom_sf"/>
</dbReference>
<dbReference type="STRING" id="596152.DesU5LDRAFT_1017"/>
<dbReference type="Pfam" id="PF02743">
    <property type="entry name" value="dCache_1"/>
    <property type="match status" value="1"/>
</dbReference>
<evidence type="ECO:0000259" key="17">
    <source>
        <dbReference type="PROSITE" id="PS50109"/>
    </source>
</evidence>
<evidence type="ECO:0000256" key="13">
    <source>
        <dbReference type="ARBA" id="ARBA00023136"/>
    </source>
</evidence>
<dbReference type="EMBL" id="JH600068">
    <property type="protein sequence ID" value="EIG52718.1"/>
    <property type="molecule type" value="Genomic_DNA"/>
</dbReference>
<feature type="modified residue" description="Phosphohistidine" evidence="14">
    <location>
        <position position="1014"/>
    </location>
</feature>